<evidence type="ECO:0000313" key="10">
    <source>
        <dbReference type="Proteomes" id="UP001235939"/>
    </source>
</evidence>
<protein>
    <recommendedName>
        <fullName evidence="11">Reverse transcriptase domain-containing protein</fullName>
    </recommendedName>
</protein>
<keyword evidence="10" id="KW-1185">Reference proteome</keyword>
<dbReference type="EMBL" id="CP092877">
    <property type="protein sequence ID" value="UYV77297.1"/>
    <property type="molecule type" value="Genomic_DNA"/>
</dbReference>
<dbReference type="SUPFAM" id="SSF56672">
    <property type="entry name" value="DNA/RNA polymerases"/>
    <property type="match status" value="1"/>
</dbReference>
<keyword evidence="3" id="KW-0540">Nuclease</keyword>
<evidence type="ECO:0000313" key="9">
    <source>
        <dbReference type="EMBL" id="UYV77297.1"/>
    </source>
</evidence>
<reference evidence="9 10" key="1">
    <citation type="submission" date="2022-01" db="EMBL/GenBank/DDBJ databases">
        <title>A chromosomal length assembly of Cordylochernes scorpioides.</title>
        <authorList>
            <person name="Zeh D."/>
            <person name="Zeh J."/>
        </authorList>
    </citation>
    <scope>NUCLEOTIDE SEQUENCE [LARGE SCALE GENOMIC DNA]</scope>
    <source>
        <strain evidence="9">IN4F17</strain>
        <tissue evidence="9">Whole Body</tissue>
    </source>
</reference>
<keyword evidence="6" id="KW-0695">RNA-directed DNA polymerase</keyword>
<dbReference type="Proteomes" id="UP001235939">
    <property type="component" value="Chromosome 15"/>
</dbReference>
<dbReference type="Pfam" id="PF00078">
    <property type="entry name" value="RVT_1"/>
    <property type="match status" value="1"/>
</dbReference>
<sequence length="259" mass="30191">MDIKSGYWQIEIDQEDGEKTAFKTPDVMPFGPCNAPRTFERMMDSLLKKLRWTICLCYLDDVVFIFLKNYSMAIVVYSDTFSEHLSRLHYVLECFKKSLEGQTKNKNPGTPKGIRSDYDKIKAISEILKPANLQQEKSFLALPSYYRRFIKTYVDIARGKKGHRYLSRTLLRAEQSYSTTDRECLAVVLAIGKFRSYIFGRPFKVITDYHSLCGLTNLKDPLGRLVRWLSSTLKDKVDETYDDAFPFLPTLEEIREEHE</sequence>
<feature type="domain" description="Reverse transcriptase" evidence="7">
    <location>
        <begin position="1"/>
        <end position="71"/>
    </location>
</feature>
<keyword evidence="2" id="KW-0548">Nucleotidyltransferase</keyword>
<accession>A0ABY6LAN9</accession>
<evidence type="ECO:0000256" key="3">
    <source>
        <dbReference type="ARBA" id="ARBA00022722"/>
    </source>
</evidence>
<dbReference type="InterPro" id="IPR000477">
    <property type="entry name" value="RT_dom"/>
</dbReference>
<dbReference type="InterPro" id="IPR043128">
    <property type="entry name" value="Rev_trsase/Diguanyl_cyclase"/>
</dbReference>
<keyword evidence="4" id="KW-0255">Endonuclease</keyword>
<feature type="domain" description="Reverse transcriptase RNase H-like" evidence="8">
    <location>
        <begin position="164"/>
        <end position="230"/>
    </location>
</feature>
<dbReference type="CDD" id="cd01647">
    <property type="entry name" value="RT_LTR"/>
    <property type="match status" value="1"/>
</dbReference>
<dbReference type="InterPro" id="IPR050951">
    <property type="entry name" value="Retrovirus_Pol_polyprotein"/>
</dbReference>
<keyword evidence="1" id="KW-0808">Transferase</keyword>
<dbReference type="PANTHER" id="PTHR37984">
    <property type="entry name" value="PROTEIN CBG26694"/>
    <property type="match status" value="1"/>
</dbReference>
<evidence type="ECO:0000256" key="1">
    <source>
        <dbReference type="ARBA" id="ARBA00022679"/>
    </source>
</evidence>
<dbReference type="Gene3D" id="3.30.70.270">
    <property type="match status" value="2"/>
</dbReference>
<proteinExistence type="predicted"/>
<evidence type="ECO:0000259" key="7">
    <source>
        <dbReference type="Pfam" id="PF00078"/>
    </source>
</evidence>
<evidence type="ECO:0000256" key="2">
    <source>
        <dbReference type="ARBA" id="ARBA00022695"/>
    </source>
</evidence>
<dbReference type="Pfam" id="PF17917">
    <property type="entry name" value="RT_RNaseH"/>
    <property type="match status" value="1"/>
</dbReference>
<evidence type="ECO:0008006" key="11">
    <source>
        <dbReference type="Google" id="ProtNLM"/>
    </source>
</evidence>
<keyword evidence="5" id="KW-0378">Hydrolase</keyword>
<dbReference type="InterPro" id="IPR041373">
    <property type="entry name" value="RT_RNaseH"/>
</dbReference>
<evidence type="ECO:0000256" key="5">
    <source>
        <dbReference type="ARBA" id="ARBA00022801"/>
    </source>
</evidence>
<dbReference type="InterPro" id="IPR043502">
    <property type="entry name" value="DNA/RNA_pol_sf"/>
</dbReference>
<evidence type="ECO:0000259" key="8">
    <source>
        <dbReference type="Pfam" id="PF17917"/>
    </source>
</evidence>
<gene>
    <name evidence="9" type="ORF">LAZ67_15000400</name>
</gene>
<organism evidence="9 10">
    <name type="scientific">Cordylochernes scorpioides</name>
    <dbReference type="NCBI Taxonomy" id="51811"/>
    <lineage>
        <taxon>Eukaryota</taxon>
        <taxon>Metazoa</taxon>
        <taxon>Ecdysozoa</taxon>
        <taxon>Arthropoda</taxon>
        <taxon>Chelicerata</taxon>
        <taxon>Arachnida</taxon>
        <taxon>Pseudoscorpiones</taxon>
        <taxon>Cheliferoidea</taxon>
        <taxon>Chernetidae</taxon>
        <taxon>Cordylochernes</taxon>
    </lineage>
</organism>
<name>A0ABY6LAN9_9ARAC</name>
<dbReference type="Gene3D" id="3.10.10.10">
    <property type="entry name" value="HIV Type 1 Reverse Transcriptase, subunit A, domain 1"/>
    <property type="match status" value="1"/>
</dbReference>
<dbReference type="PANTHER" id="PTHR37984:SF5">
    <property type="entry name" value="PROTEIN NYNRIN-LIKE"/>
    <property type="match status" value="1"/>
</dbReference>
<evidence type="ECO:0000256" key="6">
    <source>
        <dbReference type="ARBA" id="ARBA00022918"/>
    </source>
</evidence>
<evidence type="ECO:0000256" key="4">
    <source>
        <dbReference type="ARBA" id="ARBA00022759"/>
    </source>
</evidence>